<name>A0A392TH15_9FABA</name>
<protein>
    <submittedName>
        <fullName evidence="1">Uncharacterized protein</fullName>
    </submittedName>
</protein>
<evidence type="ECO:0000313" key="1">
    <source>
        <dbReference type="EMBL" id="MCI60431.1"/>
    </source>
</evidence>
<feature type="non-terminal residue" evidence="1">
    <location>
        <position position="1"/>
    </location>
</feature>
<sequence>NSGYQQQPRQQAPQQFNNQNRIQSMNQFDLIPMSYAELFPALIEKYLVQTRASPPVLAKLPW</sequence>
<dbReference type="EMBL" id="LXQA010581324">
    <property type="protein sequence ID" value="MCI60431.1"/>
    <property type="molecule type" value="Genomic_DNA"/>
</dbReference>
<evidence type="ECO:0000313" key="2">
    <source>
        <dbReference type="Proteomes" id="UP000265520"/>
    </source>
</evidence>
<organism evidence="1 2">
    <name type="scientific">Trifolium medium</name>
    <dbReference type="NCBI Taxonomy" id="97028"/>
    <lineage>
        <taxon>Eukaryota</taxon>
        <taxon>Viridiplantae</taxon>
        <taxon>Streptophyta</taxon>
        <taxon>Embryophyta</taxon>
        <taxon>Tracheophyta</taxon>
        <taxon>Spermatophyta</taxon>
        <taxon>Magnoliopsida</taxon>
        <taxon>eudicotyledons</taxon>
        <taxon>Gunneridae</taxon>
        <taxon>Pentapetalae</taxon>
        <taxon>rosids</taxon>
        <taxon>fabids</taxon>
        <taxon>Fabales</taxon>
        <taxon>Fabaceae</taxon>
        <taxon>Papilionoideae</taxon>
        <taxon>50 kb inversion clade</taxon>
        <taxon>NPAAA clade</taxon>
        <taxon>Hologalegina</taxon>
        <taxon>IRL clade</taxon>
        <taxon>Trifolieae</taxon>
        <taxon>Trifolium</taxon>
    </lineage>
</organism>
<comment type="caution">
    <text evidence="1">The sequence shown here is derived from an EMBL/GenBank/DDBJ whole genome shotgun (WGS) entry which is preliminary data.</text>
</comment>
<reference evidence="1 2" key="1">
    <citation type="journal article" date="2018" name="Front. Plant Sci.">
        <title>Red Clover (Trifolium pratense) and Zigzag Clover (T. medium) - A Picture of Genomic Similarities and Differences.</title>
        <authorList>
            <person name="Dluhosova J."/>
            <person name="Istvanek J."/>
            <person name="Nedelnik J."/>
            <person name="Repkova J."/>
        </authorList>
    </citation>
    <scope>NUCLEOTIDE SEQUENCE [LARGE SCALE GENOMIC DNA]</scope>
    <source>
        <strain evidence="2">cv. 10/8</strain>
        <tissue evidence="1">Leaf</tissue>
    </source>
</reference>
<accession>A0A392TH15</accession>
<dbReference type="AlphaFoldDB" id="A0A392TH15"/>
<proteinExistence type="predicted"/>
<keyword evidence="2" id="KW-1185">Reference proteome</keyword>
<dbReference type="Proteomes" id="UP000265520">
    <property type="component" value="Unassembled WGS sequence"/>
</dbReference>